<dbReference type="GO" id="GO:0090614">
    <property type="term" value="F:5'-methylthioadenosine deaminase activity"/>
    <property type="evidence" value="ECO:0007669"/>
    <property type="project" value="UniProtKB-UniRule"/>
</dbReference>
<reference evidence="7" key="1">
    <citation type="journal article" date="2010" name="Int. J. Syst. Evol. Microbiol.">
        <title>Porticoccus litoralis gen. nov., sp. nov., a gammaproteobacterium isolated from the Yellow Sea.</title>
        <authorList>
            <person name="Oh H.M."/>
            <person name="Kim H."/>
            <person name="Kim K.M."/>
            <person name="Min G.S."/>
            <person name="Cho J.C."/>
        </authorList>
    </citation>
    <scope>NUCLEOTIDE SEQUENCE</scope>
    <source>
        <strain evidence="7">DSM 25064</strain>
    </source>
</reference>
<evidence type="ECO:0000256" key="1">
    <source>
        <dbReference type="ARBA" id="ARBA00006745"/>
    </source>
</evidence>
<dbReference type="GO" id="GO:0046872">
    <property type="term" value="F:metal ion binding"/>
    <property type="evidence" value="ECO:0007669"/>
    <property type="project" value="UniProtKB-KW"/>
</dbReference>
<dbReference type="InterPro" id="IPR006680">
    <property type="entry name" value="Amidohydro-rel"/>
</dbReference>
<evidence type="ECO:0000256" key="4">
    <source>
        <dbReference type="ARBA" id="ARBA00022833"/>
    </source>
</evidence>
<evidence type="ECO:0000256" key="3">
    <source>
        <dbReference type="ARBA" id="ARBA00022801"/>
    </source>
</evidence>
<feature type="binding site" evidence="5">
    <location>
        <position position="71"/>
    </location>
    <ligand>
        <name>Zn(2+)</name>
        <dbReference type="ChEBI" id="CHEBI:29105"/>
    </ligand>
</feature>
<feature type="binding site" evidence="5">
    <location>
        <position position="223"/>
    </location>
    <ligand>
        <name>substrate</name>
    </ligand>
</feature>
<dbReference type="InterPro" id="IPR050287">
    <property type="entry name" value="MTA/SAH_deaminase"/>
</dbReference>
<evidence type="ECO:0000256" key="5">
    <source>
        <dbReference type="HAMAP-Rule" id="MF_01281"/>
    </source>
</evidence>
<dbReference type="NCBIfam" id="NF006549">
    <property type="entry name" value="PRK09045.1"/>
    <property type="match status" value="1"/>
</dbReference>
<dbReference type="PANTHER" id="PTHR43794">
    <property type="entry name" value="AMINOHYDROLASE SSNA-RELATED"/>
    <property type="match status" value="1"/>
</dbReference>
<dbReference type="InterPro" id="IPR023512">
    <property type="entry name" value="Deaminase_MtaD/DadD"/>
</dbReference>
<comment type="catalytic activity">
    <reaction evidence="5">
        <text>S-adenosyl-L-homocysteine + H2O + H(+) = S-inosyl-L-homocysteine + NH4(+)</text>
        <dbReference type="Rhea" id="RHEA:20716"/>
        <dbReference type="ChEBI" id="CHEBI:15377"/>
        <dbReference type="ChEBI" id="CHEBI:15378"/>
        <dbReference type="ChEBI" id="CHEBI:28938"/>
        <dbReference type="ChEBI" id="CHEBI:57856"/>
        <dbReference type="ChEBI" id="CHEBI:57985"/>
        <dbReference type="EC" id="3.5.4.28"/>
    </reaction>
</comment>
<dbReference type="EC" id="3.5.4.28" evidence="5"/>
<name>A0AAW8B2H1_9GAMM</name>
<feature type="binding site" evidence="5">
    <location>
        <position position="193"/>
    </location>
    <ligand>
        <name>substrate</name>
    </ligand>
</feature>
<evidence type="ECO:0000313" key="8">
    <source>
        <dbReference type="Proteomes" id="UP001178354"/>
    </source>
</evidence>
<dbReference type="RefSeq" id="WP_305169249.1">
    <property type="nucleotide sequence ID" value="NZ_JAUUUU010000001.1"/>
</dbReference>
<comment type="catalytic activity">
    <reaction evidence="5">
        <text>S-methyl-5'-thioadenosine + H2O + H(+) = S-methyl-5'-thioinosine + NH4(+)</text>
        <dbReference type="Rhea" id="RHEA:25025"/>
        <dbReference type="ChEBI" id="CHEBI:15377"/>
        <dbReference type="ChEBI" id="CHEBI:15378"/>
        <dbReference type="ChEBI" id="CHEBI:17509"/>
        <dbReference type="ChEBI" id="CHEBI:28938"/>
        <dbReference type="ChEBI" id="CHEBI:48595"/>
        <dbReference type="EC" id="3.5.4.31"/>
    </reaction>
</comment>
<dbReference type="Gene3D" id="2.30.40.10">
    <property type="entry name" value="Urease, subunit C, domain 1"/>
    <property type="match status" value="1"/>
</dbReference>
<dbReference type="EMBL" id="JAUUUU010000001">
    <property type="protein sequence ID" value="MDP1519740.1"/>
    <property type="molecule type" value="Genomic_DNA"/>
</dbReference>
<dbReference type="HAMAP" id="MF_01281">
    <property type="entry name" value="MTA_SAH_deamin"/>
    <property type="match status" value="1"/>
</dbReference>
<dbReference type="PANTHER" id="PTHR43794:SF11">
    <property type="entry name" value="AMIDOHYDROLASE-RELATED DOMAIN-CONTAINING PROTEIN"/>
    <property type="match status" value="1"/>
</dbReference>
<keyword evidence="2 5" id="KW-0479">Metal-binding</keyword>
<dbReference type="Proteomes" id="UP001178354">
    <property type="component" value="Unassembled WGS sequence"/>
</dbReference>
<dbReference type="Gene3D" id="3.20.20.140">
    <property type="entry name" value="Metal-dependent hydrolases"/>
    <property type="match status" value="1"/>
</dbReference>
<dbReference type="Pfam" id="PF01979">
    <property type="entry name" value="Amidohydro_1"/>
    <property type="match status" value="1"/>
</dbReference>
<keyword evidence="4 5" id="KW-0862">Zinc</keyword>
<dbReference type="InterPro" id="IPR011059">
    <property type="entry name" value="Metal-dep_hydrolase_composite"/>
</dbReference>
<evidence type="ECO:0000313" key="7">
    <source>
        <dbReference type="EMBL" id="MDP1519740.1"/>
    </source>
</evidence>
<gene>
    <name evidence="5" type="primary">mtaD</name>
    <name evidence="7" type="ORF">Q8A57_02020</name>
</gene>
<dbReference type="CDD" id="cd01298">
    <property type="entry name" value="ATZ_TRZ_like"/>
    <property type="match status" value="1"/>
</dbReference>
<dbReference type="SUPFAM" id="SSF51556">
    <property type="entry name" value="Metallo-dependent hydrolases"/>
    <property type="match status" value="1"/>
</dbReference>
<feature type="binding site" evidence="5">
    <location>
        <position position="100"/>
    </location>
    <ligand>
        <name>substrate</name>
    </ligand>
</feature>
<reference evidence="7" key="2">
    <citation type="submission" date="2023-08" db="EMBL/GenBank/DDBJ databases">
        <authorList>
            <person name="Luo J."/>
        </authorList>
    </citation>
    <scope>NUCLEOTIDE SEQUENCE</scope>
    <source>
        <strain evidence="7">DSM 25064</strain>
    </source>
</reference>
<dbReference type="GO" id="GO:0050270">
    <property type="term" value="F:S-adenosylhomocysteine deaminase activity"/>
    <property type="evidence" value="ECO:0007669"/>
    <property type="project" value="UniProtKB-UniRule"/>
</dbReference>
<proteinExistence type="inferred from homology"/>
<organism evidence="7 8">
    <name type="scientific">Porticoccus litoralis</name>
    <dbReference type="NCBI Taxonomy" id="434086"/>
    <lineage>
        <taxon>Bacteria</taxon>
        <taxon>Pseudomonadati</taxon>
        <taxon>Pseudomonadota</taxon>
        <taxon>Gammaproteobacteria</taxon>
        <taxon>Cellvibrionales</taxon>
        <taxon>Porticoccaceae</taxon>
        <taxon>Porticoccus</taxon>
    </lineage>
</organism>
<comment type="function">
    <text evidence="5">Catalyzes the deamination of 5-methylthioadenosine and S-adenosyl-L-homocysteine into 5-methylthioinosine and S-inosyl-L-homocysteine, respectively. Is also able to deaminate adenosine.</text>
</comment>
<feature type="binding site" evidence="5">
    <location>
        <position position="308"/>
    </location>
    <ligand>
        <name>substrate</name>
    </ligand>
</feature>
<keyword evidence="8" id="KW-1185">Reference proteome</keyword>
<accession>A0AAW8B2H1</accession>
<dbReference type="SUPFAM" id="SSF51338">
    <property type="entry name" value="Composite domain of metallo-dependent hydrolases"/>
    <property type="match status" value="1"/>
</dbReference>
<evidence type="ECO:0000256" key="2">
    <source>
        <dbReference type="ARBA" id="ARBA00022723"/>
    </source>
</evidence>
<comment type="caution">
    <text evidence="7">The sequence shown here is derived from an EMBL/GenBank/DDBJ whole genome shotgun (WGS) entry which is preliminary data.</text>
</comment>
<comment type="caution">
    <text evidence="5">Lacks conserved residue(s) required for the propagation of feature annotation.</text>
</comment>
<dbReference type="InterPro" id="IPR032466">
    <property type="entry name" value="Metal_Hydrolase"/>
</dbReference>
<dbReference type="FunFam" id="3.20.20.140:FF:000014">
    <property type="entry name" value="5-methylthioadenosine/S-adenosylhomocysteine deaminase"/>
    <property type="match status" value="1"/>
</dbReference>
<keyword evidence="3 5" id="KW-0378">Hydrolase</keyword>
<feature type="binding site" evidence="5">
    <location>
        <position position="308"/>
    </location>
    <ligand>
        <name>Zn(2+)</name>
        <dbReference type="ChEBI" id="CHEBI:29105"/>
    </ligand>
</feature>
<evidence type="ECO:0000259" key="6">
    <source>
        <dbReference type="Pfam" id="PF01979"/>
    </source>
</evidence>
<comment type="similarity">
    <text evidence="1">Belongs to the metallo-dependent hydrolases superfamily. ATZ/TRZ family.</text>
</comment>
<comment type="cofactor">
    <cofactor evidence="5">
        <name>Zn(2+)</name>
        <dbReference type="ChEBI" id="CHEBI:29105"/>
    </cofactor>
    <text evidence="5">Binds 1 zinc ion per subunit.</text>
</comment>
<protein>
    <recommendedName>
        <fullName evidence="5">5-methylthioadenosine/S-adenosylhomocysteine deaminase</fullName>
        <shortName evidence="5">MTA/SAH deaminase</shortName>
        <ecNumber evidence="5">3.5.4.28</ecNumber>
        <ecNumber evidence="5">3.5.4.31</ecNumber>
    </recommendedName>
</protein>
<feature type="domain" description="Amidohydrolase-related" evidence="6">
    <location>
        <begin position="62"/>
        <end position="411"/>
    </location>
</feature>
<feature type="binding site" evidence="5">
    <location>
        <position position="73"/>
    </location>
    <ligand>
        <name>Zn(2+)</name>
        <dbReference type="ChEBI" id="CHEBI:29105"/>
    </ligand>
</feature>
<comment type="similarity">
    <text evidence="5">Belongs to the metallo-dependent hydrolases superfamily. MTA/SAH deaminase family.</text>
</comment>
<sequence>MTNEPIDLLISARWIIPVIPEDQVYEDCSVAIDGGNITALLPSAEAKRKYSPRQQVELGNHVLIPGLVNAHGHAAMTLLRGFADDYPLKTWLEEHIWPAEMRWVNEEFVQDGTELAIAEMIRSGTSCFSDMYFFPESSAKAAIQAGMRSQIAFPVFDFPSPWGRGPDEYIHKGLQLRDDYKGRELIRIAFGPHAPYTVSDEPLRKIATYSEELETSVQIHLHETAEEVATSIKQYGVRPIQRLKELEFFSPLTQCVHMTTLDDTDIETIAAFNAQVIHCPQSNLKLASGLCPTAKLLRQGINVALGTDGAASNNDLDMFGELNTATLVAKAVAGDPTVVDAHQALRLATINGARALGWADHIGSIEPGKAADLAAVALGTIETEPLYNPASQLVYTQSGSRVSHVWVNGTVLMAGRQLLTVNEMEVLTKAKLWRRKLVDA</sequence>
<dbReference type="AlphaFoldDB" id="A0AAW8B2H1"/>
<dbReference type="EC" id="3.5.4.31" evidence="5"/>
<feature type="binding site" evidence="5">
    <location>
        <position position="220"/>
    </location>
    <ligand>
        <name>Zn(2+)</name>
        <dbReference type="ChEBI" id="CHEBI:29105"/>
    </ligand>
</feature>